<dbReference type="GO" id="GO:0003677">
    <property type="term" value="F:DNA binding"/>
    <property type="evidence" value="ECO:0007669"/>
    <property type="project" value="UniProtKB-KW"/>
</dbReference>
<dbReference type="Pfam" id="PF00004">
    <property type="entry name" value="AAA"/>
    <property type="match status" value="1"/>
</dbReference>
<feature type="compositionally biased region" description="Polar residues" evidence="12">
    <location>
        <begin position="1005"/>
        <end position="1017"/>
    </location>
</feature>
<dbReference type="CDD" id="cd00009">
    <property type="entry name" value="AAA"/>
    <property type="match status" value="1"/>
</dbReference>
<dbReference type="Gene3D" id="3.40.50.300">
    <property type="entry name" value="P-loop containing nucleotide triphosphate hydrolases"/>
    <property type="match status" value="1"/>
</dbReference>
<dbReference type="Gene3D" id="6.10.140.1230">
    <property type="match status" value="2"/>
</dbReference>
<comment type="subcellular location">
    <subcellularLocation>
        <location evidence="1">Nucleus</location>
    </subcellularLocation>
</comment>
<keyword evidence="3" id="KW-0235">DNA replication</keyword>
<feature type="region of interest" description="Disordered" evidence="12">
    <location>
        <begin position="1004"/>
        <end position="1048"/>
    </location>
</feature>
<keyword evidence="6" id="KW-0067">ATP-binding</keyword>
<evidence type="ECO:0000256" key="5">
    <source>
        <dbReference type="ARBA" id="ARBA00022807"/>
    </source>
</evidence>
<dbReference type="GO" id="GO:0016887">
    <property type="term" value="F:ATP hydrolysis activity"/>
    <property type="evidence" value="ECO:0007669"/>
    <property type="project" value="InterPro"/>
</dbReference>
<dbReference type="GO" id="GO:0005524">
    <property type="term" value="F:ATP binding"/>
    <property type="evidence" value="ECO:0007669"/>
    <property type="project" value="UniProtKB-KW"/>
</dbReference>
<keyword evidence="7" id="KW-0238">DNA-binding</keyword>
<feature type="domain" description="AAA+ ATPase" evidence="13">
    <location>
        <begin position="212"/>
        <end position="354"/>
    </location>
</feature>
<evidence type="ECO:0000256" key="4">
    <source>
        <dbReference type="ARBA" id="ARBA00022741"/>
    </source>
</evidence>
<dbReference type="GO" id="GO:0004386">
    <property type="term" value="F:helicase activity"/>
    <property type="evidence" value="ECO:0007669"/>
    <property type="project" value="InterPro"/>
</dbReference>
<name>A0A8H7H2E3_9AGAM</name>
<dbReference type="InterPro" id="IPR004004">
    <property type="entry name" value="Helic/Pol/Pept_Calicivir-typ"/>
</dbReference>
<dbReference type="GO" id="GO:0006508">
    <property type="term" value="P:proteolysis"/>
    <property type="evidence" value="ECO:0007669"/>
    <property type="project" value="UniProtKB-KW"/>
</dbReference>
<organism evidence="14 15">
    <name type="scientific">Rhizoctonia solani</name>
    <dbReference type="NCBI Taxonomy" id="456999"/>
    <lineage>
        <taxon>Eukaryota</taxon>
        <taxon>Fungi</taxon>
        <taxon>Dikarya</taxon>
        <taxon>Basidiomycota</taxon>
        <taxon>Agaricomycotina</taxon>
        <taxon>Agaricomycetes</taxon>
        <taxon>Cantharellales</taxon>
        <taxon>Ceratobasidiaceae</taxon>
        <taxon>Rhizoctonia</taxon>
    </lineage>
</organism>
<dbReference type="InterPro" id="IPR005024">
    <property type="entry name" value="Snf7_fam"/>
</dbReference>
<evidence type="ECO:0000256" key="9">
    <source>
        <dbReference type="ARBA" id="ARBA00023306"/>
    </source>
</evidence>
<evidence type="ECO:0000256" key="2">
    <source>
        <dbReference type="ARBA" id="ARBA00022670"/>
    </source>
</evidence>
<protein>
    <submittedName>
        <fullName evidence="14">P-loop containing nucleoside triphosphate hydrolase protein</fullName>
    </submittedName>
</protein>
<evidence type="ECO:0000256" key="3">
    <source>
        <dbReference type="ARBA" id="ARBA00022705"/>
    </source>
</evidence>
<dbReference type="InterPro" id="IPR027417">
    <property type="entry name" value="P-loop_NTPase"/>
</dbReference>
<gene>
    <name evidence="14" type="ORF">RHS04_08031</name>
</gene>
<dbReference type="CDD" id="cd18140">
    <property type="entry name" value="HLD_clamp_RFC"/>
    <property type="match status" value="1"/>
</dbReference>
<comment type="similarity">
    <text evidence="10">Belongs to the activator 1 small subunits family. CTF18 subfamily.</text>
</comment>
<dbReference type="PRINTS" id="PR00918">
    <property type="entry name" value="CALICVIRUSNS"/>
</dbReference>
<evidence type="ECO:0000313" key="15">
    <source>
        <dbReference type="Proteomes" id="UP000650582"/>
    </source>
</evidence>
<evidence type="ECO:0000256" key="8">
    <source>
        <dbReference type="ARBA" id="ARBA00023242"/>
    </source>
</evidence>
<dbReference type="Gene3D" id="1.10.8.60">
    <property type="match status" value="1"/>
</dbReference>
<sequence>MDASHIHVIALLDKTDLAGHFIVLSYMSLFEPTGLLGGEQSGGSNFVSNGLLFEPTGPGASVGLSSNNNYTGHHVFIRDFSGHSFSLPKRKKPARITSANMRTPRDLENLLETPTHRMMEQLSLSAANDESRSQKASGKSGASDCGVNHFMWVDRYRPKCFTDLLGDERVHRETMAWLKEWDQCVFGRRKRRPLKQEANEGPQYQDEHGRPREKILLLSGPPGLGKTTLAHIVGKQAGYGVAEINASDARTGSIVDDRIRPILESGTAMGSNKPVLMVIDEVDGATGDSASGFINKLIQLTLDKPKAKKARGDKGGKESRLLLRPIICICNDLYAPSLARLRPIARVIRFRKAQPVLLTNRLRDICTEESLRADTRALTALVTVTQGDMRACINTLQLIKSRSDTVSENDINRATAGMKETESSVQSVWNDLFTPVTAKTRKHISGASAVETDKYVSRLSRVIDNAGTDRVAVACFEHYTTLRKGRSSWDSLLAAHEWFGWYDTLSMTIRTEQEYGLLPYQPYAITAFHHLFATLGNPKYERVNNDWDHFTRTRVNEEIKTTVSNSLTTGARDSDAAAHLHMMSGSKAVLEFLPLVNRIINPPLKPLNSQIVRTQERLILKRLVEIMAALELRYIQDKNEDGQPIYRLEPAIDVFVTYDGKKAADMNPSRFAVRQMVAEELDALIDRRRHDATTVTSAANGLNFGSRKPKATSATDQDANEAAQTIKEKKTPLGEKQPLDFFGRPIVPKDKPSATSGSRKPSSTIAVNKTTLSGCKVKYKYNEGNSSAVRKPSYCETIESHGHSRMFANPSDFVELVSVSQLMEVGMLRSEFPISETNLSLGDRSHVAFPHSHTPTVLRGKAHLPRMNIMETLFGRSVTPAERLRQHQRALAKAQRELDRERTKLEQQEKKLIMDIKKSAKAGQMAMASMNRGLNLPQIQRIMTEFEKESATMDMKEEMMSDAVDDVMDDELEDEEEEGDKILNQVLDEIGVGLQQDLQLPPTALGTTASQLPNQRQMVAIGEGADGPDSHKPPTSGEGGPGNSDEDALQARLDALKKGF</sequence>
<dbReference type="InterPro" id="IPR003593">
    <property type="entry name" value="AAA+_ATPase"/>
</dbReference>
<dbReference type="InterPro" id="IPR053016">
    <property type="entry name" value="CTF18-RFC_complex"/>
</dbReference>
<dbReference type="SUPFAM" id="SSF52540">
    <property type="entry name" value="P-loop containing nucleoside triphosphate hydrolases"/>
    <property type="match status" value="1"/>
</dbReference>
<keyword evidence="14" id="KW-0378">Hydrolase</keyword>
<feature type="compositionally biased region" description="Polar residues" evidence="12">
    <location>
        <begin position="753"/>
        <end position="764"/>
    </location>
</feature>
<comment type="caution">
    <text evidence="14">The sequence shown here is derived from an EMBL/GenBank/DDBJ whole genome shotgun (WGS) entry which is preliminary data.</text>
</comment>
<dbReference type="GO" id="GO:0008234">
    <property type="term" value="F:cysteine-type peptidase activity"/>
    <property type="evidence" value="ECO:0007669"/>
    <property type="project" value="UniProtKB-KW"/>
</dbReference>
<keyword evidence="2" id="KW-0645">Protease</keyword>
<feature type="coiled-coil region" evidence="11">
    <location>
        <begin position="884"/>
        <end position="915"/>
    </location>
</feature>
<keyword evidence="11" id="KW-0175">Coiled coil</keyword>
<dbReference type="PANTHER" id="PTHR46765:SF1">
    <property type="entry name" value="P-LOOP CONTAINING NUCLEOSIDE TRIPHOSPHATE HYDROLASES SUPERFAMILY PROTEIN"/>
    <property type="match status" value="1"/>
</dbReference>
<dbReference type="GO" id="GO:0007034">
    <property type="term" value="P:vacuolar transport"/>
    <property type="evidence" value="ECO:0007669"/>
    <property type="project" value="InterPro"/>
</dbReference>
<reference evidence="14" key="1">
    <citation type="submission" date="2020-09" db="EMBL/GenBank/DDBJ databases">
        <title>Comparative genome analyses of four rice-infecting Rhizoctonia solani isolates reveal extensive enrichment of homogalacturonan modification genes.</title>
        <authorList>
            <person name="Lee D.-Y."/>
            <person name="Jeon J."/>
            <person name="Kim K.-T."/>
            <person name="Cheong K."/>
            <person name="Song H."/>
            <person name="Choi G."/>
            <person name="Ko J."/>
            <person name="Opiyo S.O."/>
            <person name="Zuo S."/>
            <person name="Madhav S."/>
            <person name="Lee Y.-H."/>
            <person name="Wang G.-L."/>
        </authorList>
    </citation>
    <scope>NUCLEOTIDE SEQUENCE</scope>
    <source>
        <strain evidence="14">AG1-IA YN-7</strain>
    </source>
</reference>
<dbReference type="InterPro" id="IPR047854">
    <property type="entry name" value="RFC_lid"/>
</dbReference>
<proteinExistence type="inferred from homology"/>
<keyword evidence="5" id="KW-0788">Thiol protease</keyword>
<dbReference type="EMBL" id="JACYCC010000215">
    <property type="protein sequence ID" value="KAF8671864.1"/>
    <property type="molecule type" value="Genomic_DNA"/>
</dbReference>
<accession>A0A8H7H2E3</accession>
<evidence type="ECO:0000256" key="1">
    <source>
        <dbReference type="ARBA" id="ARBA00004123"/>
    </source>
</evidence>
<keyword evidence="8" id="KW-0539">Nucleus</keyword>
<evidence type="ECO:0000256" key="6">
    <source>
        <dbReference type="ARBA" id="ARBA00022840"/>
    </source>
</evidence>
<evidence type="ECO:0000313" key="14">
    <source>
        <dbReference type="EMBL" id="KAF8671864.1"/>
    </source>
</evidence>
<dbReference type="GO" id="GO:0005634">
    <property type="term" value="C:nucleus"/>
    <property type="evidence" value="ECO:0007669"/>
    <property type="project" value="UniProtKB-SubCell"/>
</dbReference>
<dbReference type="GO" id="GO:0006260">
    <property type="term" value="P:DNA replication"/>
    <property type="evidence" value="ECO:0007669"/>
    <property type="project" value="UniProtKB-KW"/>
</dbReference>
<feature type="region of interest" description="Disordered" evidence="12">
    <location>
        <begin position="699"/>
        <end position="764"/>
    </location>
</feature>
<dbReference type="InterPro" id="IPR003959">
    <property type="entry name" value="ATPase_AAA_core"/>
</dbReference>
<dbReference type="AlphaFoldDB" id="A0A8H7H2E3"/>
<evidence type="ECO:0000259" key="13">
    <source>
        <dbReference type="SMART" id="SM00382"/>
    </source>
</evidence>
<dbReference type="Proteomes" id="UP000650582">
    <property type="component" value="Unassembled WGS sequence"/>
</dbReference>
<keyword evidence="9" id="KW-0131">Cell cycle</keyword>
<dbReference type="Pfam" id="PF03357">
    <property type="entry name" value="Snf7"/>
    <property type="match status" value="1"/>
</dbReference>
<evidence type="ECO:0000256" key="10">
    <source>
        <dbReference type="ARBA" id="ARBA00043975"/>
    </source>
</evidence>
<dbReference type="SMART" id="SM00382">
    <property type="entry name" value="AAA"/>
    <property type="match status" value="1"/>
</dbReference>
<evidence type="ECO:0000256" key="11">
    <source>
        <dbReference type="SAM" id="Coils"/>
    </source>
</evidence>
<evidence type="ECO:0000256" key="7">
    <source>
        <dbReference type="ARBA" id="ARBA00023125"/>
    </source>
</evidence>
<keyword evidence="4" id="KW-0547">Nucleotide-binding</keyword>
<evidence type="ECO:0000256" key="12">
    <source>
        <dbReference type="SAM" id="MobiDB-lite"/>
    </source>
</evidence>
<dbReference type="PANTHER" id="PTHR46765">
    <property type="entry name" value="P-LOOP CONTAINING NUCLEOSIDE TRIPHOSPHATE HYDROLASES SUPERFAMILY PROTEIN"/>
    <property type="match status" value="1"/>
</dbReference>
<dbReference type="GO" id="GO:0003968">
    <property type="term" value="F:RNA-directed RNA polymerase activity"/>
    <property type="evidence" value="ECO:0007669"/>
    <property type="project" value="InterPro"/>
</dbReference>